<dbReference type="InterPro" id="IPR003673">
    <property type="entry name" value="CoA-Trfase_fam_III"/>
</dbReference>
<dbReference type="Pfam" id="PF02515">
    <property type="entry name" value="CoA_transf_3"/>
    <property type="match status" value="1"/>
</dbReference>
<evidence type="ECO:0000313" key="2">
    <source>
        <dbReference type="EMBL" id="NYE95795.1"/>
    </source>
</evidence>
<keyword evidence="3" id="KW-1185">Reference proteome</keyword>
<sequence length="389" mass="41949">MQNAPVSGPLEGVTILDLSRVLAGPFATMTLAGLGARVIKVEVPGTGDDARAIGPFQDGRSLYFEGINFNKESIALDLKDETDRKTFEALLAKADVLVENFRPGVMDRLGLGWDELKERHPKLIYAAASGFGRSGPASDQPAYDLIVQAMSGMMSITGERGGAPVRAGVSVGDLTAGTYLCLGILAALFRRASTCRGELVDVAMLDCQIAFMEEPLTSYANTGVLPGPRGTRHPSIVPFQAYRTKDSQLVIAAGNDQLFAKLAGALGKPELPELEKFSSVRKRFEHVDELETVLEEALSERTTDDWIAELTAAGIPCGPIATVDQVLENPQVRARNMIRQTAPRQDGSRSTVIGNPIKFGSYPEQMEPLPAPQLDQHRESILAMLATQE</sequence>
<organism evidence="2 3">
    <name type="scientific">Psychromicrobium silvestre</name>
    <dbReference type="NCBI Taxonomy" id="1645614"/>
    <lineage>
        <taxon>Bacteria</taxon>
        <taxon>Bacillati</taxon>
        <taxon>Actinomycetota</taxon>
        <taxon>Actinomycetes</taxon>
        <taxon>Micrococcales</taxon>
        <taxon>Micrococcaceae</taxon>
        <taxon>Psychromicrobium</taxon>
    </lineage>
</organism>
<evidence type="ECO:0000313" key="3">
    <source>
        <dbReference type="Proteomes" id="UP000521748"/>
    </source>
</evidence>
<reference evidence="2 3" key="1">
    <citation type="submission" date="2020-07" db="EMBL/GenBank/DDBJ databases">
        <title>Sequencing the genomes of 1000 actinobacteria strains.</title>
        <authorList>
            <person name="Klenk H.-P."/>
        </authorList>
    </citation>
    <scope>NUCLEOTIDE SEQUENCE [LARGE SCALE GENOMIC DNA]</scope>
    <source>
        <strain evidence="2 3">DSM 102047</strain>
    </source>
</reference>
<dbReference type="InterPro" id="IPR044855">
    <property type="entry name" value="CoA-Trfase_III_dom3_sf"/>
</dbReference>
<gene>
    <name evidence="2" type="ORF">FHU41_002045</name>
</gene>
<dbReference type="PANTHER" id="PTHR48207">
    <property type="entry name" value="SUCCINATE--HYDROXYMETHYLGLUTARATE COA-TRANSFERASE"/>
    <property type="match status" value="1"/>
</dbReference>
<dbReference type="PANTHER" id="PTHR48207:SF3">
    <property type="entry name" value="SUCCINATE--HYDROXYMETHYLGLUTARATE COA-TRANSFERASE"/>
    <property type="match status" value="1"/>
</dbReference>
<dbReference type="GO" id="GO:0008410">
    <property type="term" value="F:CoA-transferase activity"/>
    <property type="evidence" value="ECO:0007669"/>
    <property type="project" value="TreeGrafter"/>
</dbReference>
<dbReference type="InterPro" id="IPR050483">
    <property type="entry name" value="CoA-transferase_III_domain"/>
</dbReference>
<accession>A0A7Y9S7Q4</accession>
<comment type="caution">
    <text evidence="2">The sequence shown here is derived from an EMBL/GenBank/DDBJ whole genome shotgun (WGS) entry which is preliminary data.</text>
</comment>
<dbReference type="EC" id="2.8.3.19" evidence="2"/>
<proteinExistence type="predicted"/>
<evidence type="ECO:0000256" key="1">
    <source>
        <dbReference type="ARBA" id="ARBA00022679"/>
    </source>
</evidence>
<protein>
    <submittedName>
        <fullName evidence="2">CoA:oxalate CoA-transferase</fullName>
        <ecNumber evidence="2">2.8.3.19</ecNumber>
    </submittedName>
</protein>
<dbReference type="SUPFAM" id="SSF89796">
    <property type="entry name" value="CoA-transferase family III (CaiB/BaiF)"/>
    <property type="match status" value="1"/>
</dbReference>
<dbReference type="AlphaFoldDB" id="A0A7Y9S7Q4"/>
<name>A0A7Y9S7Q4_9MICC</name>
<dbReference type="Gene3D" id="3.40.50.10540">
    <property type="entry name" value="Crotonobetainyl-coa:carnitine coa-transferase, domain 1"/>
    <property type="match status" value="1"/>
</dbReference>
<dbReference type="Proteomes" id="UP000521748">
    <property type="component" value="Unassembled WGS sequence"/>
</dbReference>
<dbReference type="InterPro" id="IPR023606">
    <property type="entry name" value="CoA-Trfase_III_dom_1_sf"/>
</dbReference>
<dbReference type="RefSeq" id="WP_179389532.1">
    <property type="nucleotide sequence ID" value="NZ_JACBYQ010000002.1"/>
</dbReference>
<keyword evidence="1 2" id="KW-0808">Transferase</keyword>
<dbReference type="Gene3D" id="3.30.1540.10">
    <property type="entry name" value="formyl-coa transferase, domain 3"/>
    <property type="match status" value="1"/>
</dbReference>
<dbReference type="EMBL" id="JACBYQ010000002">
    <property type="protein sequence ID" value="NYE95795.1"/>
    <property type="molecule type" value="Genomic_DNA"/>
</dbReference>